<sequence length="179" mass="20290">LRRFHEQLPDTLQLIGGSLKAGYSFNQAISMVVEETKPPISDEFKRVLSEIRMGLSDREAFENMAVRINSEHFNWVVISVNVQREVGGNLAEVMEIISNTIRERDKVMNQIKALTAEGRLSAYILIALPILLGIYLSFTNREYVSLLITTNIGLVMIGIAVLLMIVGIIWILRIIRVEY</sequence>
<evidence type="ECO:0000256" key="4">
    <source>
        <dbReference type="ARBA" id="ARBA00022989"/>
    </source>
</evidence>
<evidence type="ECO:0000256" key="2">
    <source>
        <dbReference type="ARBA" id="ARBA00022475"/>
    </source>
</evidence>
<protein>
    <recommendedName>
        <fullName evidence="7">Type II secretion system protein GspF domain-containing protein</fullName>
    </recommendedName>
</protein>
<feature type="non-terminal residue" evidence="8">
    <location>
        <position position="1"/>
    </location>
</feature>
<evidence type="ECO:0000259" key="7">
    <source>
        <dbReference type="Pfam" id="PF00482"/>
    </source>
</evidence>
<comment type="caution">
    <text evidence="8">The sequence shown here is derived from an EMBL/GenBank/DDBJ whole genome shotgun (WGS) entry which is preliminary data.</text>
</comment>
<name>X1C794_9ZZZZ</name>
<proteinExistence type="predicted"/>
<feature type="transmembrane region" description="Helical" evidence="6">
    <location>
        <begin position="144"/>
        <end position="172"/>
    </location>
</feature>
<dbReference type="PANTHER" id="PTHR35007">
    <property type="entry name" value="INTEGRAL MEMBRANE PROTEIN-RELATED"/>
    <property type="match status" value="1"/>
</dbReference>
<feature type="transmembrane region" description="Helical" evidence="6">
    <location>
        <begin position="120"/>
        <end position="138"/>
    </location>
</feature>
<accession>X1C794</accession>
<keyword evidence="3 6" id="KW-0812">Transmembrane</keyword>
<evidence type="ECO:0000256" key="5">
    <source>
        <dbReference type="ARBA" id="ARBA00023136"/>
    </source>
</evidence>
<dbReference type="PANTHER" id="PTHR35007:SF1">
    <property type="entry name" value="PILUS ASSEMBLY PROTEIN"/>
    <property type="match status" value="1"/>
</dbReference>
<comment type="subcellular location">
    <subcellularLocation>
        <location evidence="1">Cell membrane</location>
        <topology evidence="1">Multi-pass membrane protein</topology>
    </subcellularLocation>
</comment>
<dbReference type="GO" id="GO:0005886">
    <property type="term" value="C:plasma membrane"/>
    <property type="evidence" value="ECO:0007669"/>
    <property type="project" value="UniProtKB-SubCell"/>
</dbReference>
<gene>
    <name evidence="8" type="ORF">S01H4_47952</name>
</gene>
<evidence type="ECO:0000256" key="1">
    <source>
        <dbReference type="ARBA" id="ARBA00004651"/>
    </source>
</evidence>
<reference evidence="8" key="1">
    <citation type="journal article" date="2014" name="Front. Microbiol.">
        <title>High frequency of phylogenetically diverse reductive dehalogenase-homologous genes in deep subseafloor sedimentary metagenomes.</title>
        <authorList>
            <person name="Kawai M."/>
            <person name="Futagami T."/>
            <person name="Toyoda A."/>
            <person name="Takaki Y."/>
            <person name="Nishi S."/>
            <person name="Hori S."/>
            <person name="Arai W."/>
            <person name="Tsubouchi T."/>
            <person name="Morono Y."/>
            <person name="Uchiyama I."/>
            <person name="Ito T."/>
            <person name="Fujiyama A."/>
            <person name="Inagaki F."/>
            <person name="Takami H."/>
        </authorList>
    </citation>
    <scope>NUCLEOTIDE SEQUENCE</scope>
    <source>
        <strain evidence="8">Expedition CK06-06</strain>
    </source>
</reference>
<keyword evidence="4 6" id="KW-1133">Transmembrane helix</keyword>
<dbReference type="InterPro" id="IPR042094">
    <property type="entry name" value="T2SS_GspF_sf"/>
</dbReference>
<evidence type="ECO:0000256" key="3">
    <source>
        <dbReference type="ARBA" id="ARBA00022692"/>
    </source>
</evidence>
<dbReference type="EMBL" id="BART01026980">
    <property type="protein sequence ID" value="GAH03252.1"/>
    <property type="molecule type" value="Genomic_DNA"/>
</dbReference>
<dbReference type="AlphaFoldDB" id="X1C794"/>
<evidence type="ECO:0000256" key="6">
    <source>
        <dbReference type="SAM" id="Phobius"/>
    </source>
</evidence>
<dbReference type="InterPro" id="IPR018076">
    <property type="entry name" value="T2SS_GspF_dom"/>
</dbReference>
<organism evidence="8">
    <name type="scientific">marine sediment metagenome</name>
    <dbReference type="NCBI Taxonomy" id="412755"/>
    <lineage>
        <taxon>unclassified sequences</taxon>
        <taxon>metagenomes</taxon>
        <taxon>ecological metagenomes</taxon>
    </lineage>
</organism>
<dbReference type="Pfam" id="PF00482">
    <property type="entry name" value="T2SSF"/>
    <property type="match status" value="1"/>
</dbReference>
<evidence type="ECO:0000313" key="8">
    <source>
        <dbReference type="EMBL" id="GAH03252.1"/>
    </source>
</evidence>
<dbReference type="Gene3D" id="1.20.81.30">
    <property type="entry name" value="Type II secretion system (T2SS), domain F"/>
    <property type="match status" value="1"/>
</dbReference>
<keyword evidence="2" id="KW-1003">Cell membrane</keyword>
<keyword evidence="5 6" id="KW-0472">Membrane</keyword>
<feature type="domain" description="Type II secretion system protein GspF" evidence="7">
    <location>
        <begin position="12"/>
        <end position="136"/>
    </location>
</feature>